<keyword evidence="2" id="KW-1185">Reference proteome</keyword>
<evidence type="ECO:0000313" key="1">
    <source>
        <dbReference type="EMBL" id="MEN0642251.1"/>
    </source>
</evidence>
<sequence length="44" mass="5574">MPNWLKKQLKRAFVEKNKYQLRVLNQCWFYYQQKDGEKQVKNRP</sequence>
<dbReference type="Pfam" id="PF26301">
    <property type="entry name" value="spore_CmpA"/>
    <property type="match status" value="1"/>
</dbReference>
<reference evidence="1 2" key="1">
    <citation type="submission" date="2024-03" db="EMBL/GenBank/DDBJ databases">
        <title>Bacilli Hybrid Assemblies.</title>
        <authorList>
            <person name="Kovac J."/>
        </authorList>
    </citation>
    <scope>NUCLEOTIDE SEQUENCE [LARGE SCALE GENOMIC DNA]</scope>
    <source>
        <strain evidence="1 2">FSL R7-0666</strain>
    </source>
</reference>
<comment type="caution">
    <text evidence="1">The sequence shown here is derived from an EMBL/GenBank/DDBJ whole genome shotgun (WGS) entry which is preliminary data.</text>
</comment>
<dbReference type="EMBL" id="JBCITK010000001">
    <property type="protein sequence ID" value="MEN0642251.1"/>
    <property type="molecule type" value="Genomic_DNA"/>
</dbReference>
<gene>
    <name evidence="1" type="primary">cmpA</name>
    <name evidence="1" type="ORF">MKY91_03595</name>
</gene>
<dbReference type="InterPro" id="IPR047764">
    <property type="entry name" value="CmpA"/>
</dbReference>
<dbReference type="NCBIfam" id="NF033225">
    <property type="entry name" value="spore_CmpA"/>
    <property type="match status" value="1"/>
</dbReference>
<protein>
    <submittedName>
        <fullName evidence="1">Cortex morphogenetic protein CmpA</fullName>
    </submittedName>
</protein>
<dbReference type="RefSeq" id="WP_203089003.1">
    <property type="nucleotide sequence ID" value="NZ_JAEUZA010000003.1"/>
</dbReference>
<organism evidence="1 2">
    <name type="scientific">Alkalicoccobacillus gibsonii</name>
    <dbReference type="NCBI Taxonomy" id="79881"/>
    <lineage>
        <taxon>Bacteria</taxon>
        <taxon>Bacillati</taxon>
        <taxon>Bacillota</taxon>
        <taxon>Bacilli</taxon>
        <taxon>Bacillales</taxon>
        <taxon>Bacillaceae</taxon>
        <taxon>Alkalicoccobacillus</taxon>
    </lineage>
</organism>
<evidence type="ECO:0000313" key="2">
    <source>
        <dbReference type="Proteomes" id="UP001418796"/>
    </source>
</evidence>
<name>A0ABU9VH56_9BACI</name>
<dbReference type="Proteomes" id="UP001418796">
    <property type="component" value="Unassembled WGS sequence"/>
</dbReference>
<accession>A0ABU9VH56</accession>
<proteinExistence type="predicted"/>